<name>A7SDC8_NEMVE</name>
<dbReference type="InterPro" id="IPR036034">
    <property type="entry name" value="PDZ_sf"/>
</dbReference>
<dbReference type="STRING" id="45351.A7SDC8"/>
<dbReference type="EMBL" id="DS469629">
    <property type="protein sequence ID" value="EDO38305.1"/>
    <property type="molecule type" value="Genomic_DNA"/>
</dbReference>
<accession>A7SDC8</accession>
<evidence type="ECO:0000313" key="3">
    <source>
        <dbReference type="Proteomes" id="UP000001593"/>
    </source>
</evidence>
<proteinExistence type="predicted"/>
<dbReference type="InParanoid" id="A7SDC8"/>
<dbReference type="PROSITE" id="PS50106">
    <property type="entry name" value="PDZ"/>
    <property type="match status" value="1"/>
</dbReference>
<dbReference type="eggNOG" id="KOG0792">
    <property type="taxonomic scope" value="Eukaryota"/>
</dbReference>
<protein>
    <recommendedName>
        <fullName evidence="1">PDZ domain-containing protein</fullName>
    </recommendedName>
</protein>
<dbReference type="PANTHER" id="PTHR46900:SF2">
    <property type="entry name" value="TYROSINE-PROTEIN PHOSPHATASE NON-RECEPTOR TYPE 13"/>
    <property type="match status" value="1"/>
</dbReference>
<dbReference type="AlphaFoldDB" id="A7SDC8"/>
<evidence type="ECO:0000313" key="2">
    <source>
        <dbReference type="EMBL" id="EDO38305.1"/>
    </source>
</evidence>
<dbReference type="PANTHER" id="PTHR46900">
    <property type="entry name" value="TYROSINE-PROTEIN PHOSPHATASE NON-RECEPTOR TYPE 13"/>
    <property type="match status" value="1"/>
</dbReference>
<evidence type="ECO:0000259" key="1">
    <source>
        <dbReference type="PROSITE" id="PS50106"/>
    </source>
</evidence>
<dbReference type="Pfam" id="PF00595">
    <property type="entry name" value="PDZ"/>
    <property type="match status" value="1"/>
</dbReference>
<dbReference type="PhylomeDB" id="A7SDC8"/>
<sequence length="93" mass="10086">MRFVVELEKIGSSLGLSVSVILFSQGGVNTTVKLGGIYVKSLMLNGPADRNGKIRIGDRILEVNGVSLVGVTHKQAVEIIKRAPQRCRLVIDR</sequence>
<dbReference type="Proteomes" id="UP000001593">
    <property type="component" value="Unassembled WGS sequence"/>
</dbReference>
<dbReference type="HOGENOM" id="CLU_149433_2_1_1"/>
<feature type="domain" description="PDZ" evidence="1">
    <location>
        <begin position="4"/>
        <end position="93"/>
    </location>
</feature>
<dbReference type="SUPFAM" id="SSF50156">
    <property type="entry name" value="PDZ domain-like"/>
    <property type="match status" value="1"/>
</dbReference>
<dbReference type="SMART" id="SM00228">
    <property type="entry name" value="PDZ"/>
    <property type="match status" value="1"/>
</dbReference>
<feature type="non-terminal residue" evidence="2">
    <location>
        <position position="1"/>
    </location>
</feature>
<dbReference type="CDD" id="cd06792">
    <property type="entry name" value="PDZ2-PTPN13_FRMPD2-like"/>
    <property type="match status" value="1"/>
</dbReference>
<dbReference type="Gene3D" id="2.30.42.10">
    <property type="match status" value="1"/>
</dbReference>
<organism evidence="2 3">
    <name type="scientific">Nematostella vectensis</name>
    <name type="common">Starlet sea anemone</name>
    <dbReference type="NCBI Taxonomy" id="45351"/>
    <lineage>
        <taxon>Eukaryota</taxon>
        <taxon>Metazoa</taxon>
        <taxon>Cnidaria</taxon>
        <taxon>Anthozoa</taxon>
        <taxon>Hexacorallia</taxon>
        <taxon>Actiniaria</taxon>
        <taxon>Edwardsiidae</taxon>
        <taxon>Nematostella</taxon>
    </lineage>
</organism>
<dbReference type="InterPro" id="IPR052074">
    <property type="entry name" value="NonRcpt_TyrProt_Phosphatase"/>
</dbReference>
<gene>
    <name evidence="2" type="ORF">NEMVEDRAFT_v1g114137</name>
</gene>
<reference evidence="2 3" key="1">
    <citation type="journal article" date="2007" name="Science">
        <title>Sea anemone genome reveals ancestral eumetazoan gene repertoire and genomic organization.</title>
        <authorList>
            <person name="Putnam N.H."/>
            <person name="Srivastava M."/>
            <person name="Hellsten U."/>
            <person name="Dirks B."/>
            <person name="Chapman J."/>
            <person name="Salamov A."/>
            <person name="Terry A."/>
            <person name="Shapiro H."/>
            <person name="Lindquist E."/>
            <person name="Kapitonov V.V."/>
            <person name="Jurka J."/>
            <person name="Genikhovich G."/>
            <person name="Grigoriev I.V."/>
            <person name="Lucas S.M."/>
            <person name="Steele R.E."/>
            <person name="Finnerty J.R."/>
            <person name="Technau U."/>
            <person name="Martindale M.Q."/>
            <person name="Rokhsar D.S."/>
        </authorList>
    </citation>
    <scope>NUCLEOTIDE SEQUENCE [LARGE SCALE GENOMIC DNA]</scope>
    <source>
        <strain evidence="3">CH2 X CH6</strain>
    </source>
</reference>
<dbReference type="OMA" id="CPGIYIR"/>
<keyword evidence="3" id="KW-1185">Reference proteome</keyword>
<dbReference type="InterPro" id="IPR001478">
    <property type="entry name" value="PDZ"/>
</dbReference>